<keyword evidence="1" id="KW-0808">Transferase</keyword>
<comment type="caution">
    <text evidence="3">The sequence shown here is derived from an EMBL/GenBank/DDBJ whole genome shotgun (WGS) entry which is preliminary data.</text>
</comment>
<dbReference type="SUPFAM" id="SSF53756">
    <property type="entry name" value="UDP-Glycosyltransferase/glycogen phosphorylase"/>
    <property type="match status" value="1"/>
</dbReference>
<dbReference type="EMBL" id="AYYO01000049">
    <property type="protein sequence ID" value="KRM54666.1"/>
    <property type="molecule type" value="Genomic_DNA"/>
</dbReference>
<dbReference type="OrthoDB" id="139410at2"/>
<name>A0A0R1ZJY2_9LACO</name>
<dbReference type="PANTHER" id="PTHR46401:SF2">
    <property type="entry name" value="GLYCOSYLTRANSFERASE WBBK-RELATED"/>
    <property type="match status" value="1"/>
</dbReference>
<dbReference type="STRING" id="1291052.FC18_GL002291"/>
<evidence type="ECO:0000313" key="4">
    <source>
        <dbReference type="Proteomes" id="UP000051679"/>
    </source>
</evidence>
<feature type="domain" description="Glycosyl transferase family 1" evidence="2">
    <location>
        <begin position="214"/>
        <end position="357"/>
    </location>
</feature>
<dbReference type="InterPro" id="IPR001296">
    <property type="entry name" value="Glyco_trans_1"/>
</dbReference>
<dbReference type="AlphaFoldDB" id="A0A0R1ZJY2"/>
<dbReference type="GO" id="GO:0016757">
    <property type="term" value="F:glycosyltransferase activity"/>
    <property type="evidence" value="ECO:0007669"/>
    <property type="project" value="InterPro"/>
</dbReference>
<dbReference type="Proteomes" id="UP000051679">
    <property type="component" value="Unassembled WGS sequence"/>
</dbReference>
<dbReference type="RefSeq" id="WP_056976146.1">
    <property type="nucleotide sequence ID" value="NZ_AYYO01000049.1"/>
</dbReference>
<keyword evidence="4" id="KW-1185">Reference proteome</keyword>
<keyword evidence="3" id="KW-0946">Virion</keyword>
<evidence type="ECO:0000259" key="2">
    <source>
        <dbReference type="Pfam" id="PF00534"/>
    </source>
</evidence>
<sequence length="411" mass="46652">MKKIGIITSGYLPVPASKGGAVETLDEYLLKQNENEGNFEFVIFSAFDNRAKAESAKYPKSRFVFVKNSSFIDRLDKTIFLLAKKLFKNKQSSSFRYIIKRIHFIREVGRQLNGMDLDYLLFENNATLFSALRYRDNFKKYSGKYGLHLHNVIKNSFGNDKYIMNVNRVIGVSQYINSTLKLKYPAIGDSRFKVLRNSVDSTMFLQMEGSSKFSEFREKFGIKSRDIVFLFTGRISKEKGVLETVKAFNIIKKPNFKLLIVGSSFFNTDVTDSFEQQVQSEVKNSEGQIIFTGFVPHDEIGVLYNIADVCVLPSVWDDPAPLTIIEAITSGKPIITSDSGGIPEYVNGKNAIIIKRDGNFLVNISKAMNHLAGDDAMRSEMSNESLRLSKKLTIAQYYLNFSKIVMEQLNE</sequence>
<reference evidence="3 4" key="1">
    <citation type="journal article" date="2015" name="Genome Announc.">
        <title>Expanding the biotechnology potential of lactobacilli through comparative genomics of 213 strains and associated genera.</title>
        <authorList>
            <person name="Sun Z."/>
            <person name="Harris H.M."/>
            <person name="McCann A."/>
            <person name="Guo C."/>
            <person name="Argimon S."/>
            <person name="Zhang W."/>
            <person name="Yang X."/>
            <person name="Jeffery I.B."/>
            <person name="Cooney J.C."/>
            <person name="Kagawa T.F."/>
            <person name="Liu W."/>
            <person name="Song Y."/>
            <person name="Salvetti E."/>
            <person name="Wrobel A."/>
            <person name="Rasinkangas P."/>
            <person name="Parkhill J."/>
            <person name="Rea M.C."/>
            <person name="O'Sullivan O."/>
            <person name="Ritari J."/>
            <person name="Douillard F.P."/>
            <person name="Paul Ross R."/>
            <person name="Yang R."/>
            <person name="Briner A.E."/>
            <person name="Felis G.E."/>
            <person name="de Vos W.M."/>
            <person name="Barrangou R."/>
            <person name="Klaenhammer T.R."/>
            <person name="Caufield P.W."/>
            <person name="Cui Y."/>
            <person name="Zhang H."/>
            <person name="O'Toole P.W."/>
        </authorList>
    </citation>
    <scope>NUCLEOTIDE SEQUENCE [LARGE SCALE GENOMIC DNA]</scope>
    <source>
        <strain evidence="3 4">DSM 20505</strain>
    </source>
</reference>
<accession>A0A0R1ZJY2</accession>
<evidence type="ECO:0000256" key="1">
    <source>
        <dbReference type="ARBA" id="ARBA00022679"/>
    </source>
</evidence>
<dbReference type="Gene3D" id="3.40.50.2000">
    <property type="entry name" value="Glycogen Phosphorylase B"/>
    <property type="match status" value="2"/>
</dbReference>
<organism evidence="3 4">
    <name type="scientific">Lacticaseibacillus sharpeae JCM 1186 = DSM 20505</name>
    <dbReference type="NCBI Taxonomy" id="1291052"/>
    <lineage>
        <taxon>Bacteria</taxon>
        <taxon>Bacillati</taxon>
        <taxon>Bacillota</taxon>
        <taxon>Bacilli</taxon>
        <taxon>Lactobacillales</taxon>
        <taxon>Lactobacillaceae</taxon>
        <taxon>Lacticaseibacillus</taxon>
    </lineage>
</organism>
<keyword evidence="3" id="KW-0167">Capsid protein</keyword>
<proteinExistence type="predicted"/>
<dbReference type="Pfam" id="PF00534">
    <property type="entry name" value="Glycos_transf_1"/>
    <property type="match status" value="1"/>
</dbReference>
<dbReference type="CDD" id="cd03801">
    <property type="entry name" value="GT4_PimA-like"/>
    <property type="match status" value="1"/>
</dbReference>
<protein>
    <submittedName>
        <fullName evidence="3">Spore coat protein</fullName>
    </submittedName>
</protein>
<evidence type="ECO:0000313" key="3">
    <source>
        <dbReference type="EMBL" id="KRM54666.1"/>
    </source>
</evidence>
<gene>
    <name evidence="3" type="ORF">FC18_GL002291</name>
</gene>
<dbReference type="PATRIC" id="fig|1291052.5.peg.2361"/>
<dbReference type="PANTHER" id="PTHR46401">
    <property type="entry name" value="GLYCOSYLTRANSFERASE WBBK-RELATED"/>
    <property type="match status" value="1"/>
</dbReference>